<evidence type="ECO:0000313" key="1">
    <source>
        <dbReference type="EMBL" id="SDS25980.1"/>
    </source>
</evidence>
<organism evidence="1 2">
    <name type="scientific">Pseudomonas prosekii</name>
    <dbReference type="NCBI Taxonomy" id="1148509"/>
    <lineage>
        <taxon>Bacteria</taxon>
        <taxon>Pseudomonadati</taxon>
        <taxon>Pseudomonadota</taxon>
        <taxon>Gammaproteobacteria</taxon>
        <taxon>Pseudomonadales</taxon>
        <taxon>Pseudomonadaceae</taxon>
        <taxon>Pseudomonas</taxon>
    </lineage>
</organism>
<proteinExistence type="predicted"/>
<dbReference type="EMBL" id="LT629762">
    <property type="protein sequence ID" value="SDS25980.1"/>
    <property type="molecule type" value="Genomic_DNA"/>
</dbReference>
<dbReference type="AlphaFoldDB" id="A0A1H1QR76"/>
<name>A0A1H1QR76_9PSED</name>
<protein>
    <submittedName>
        <fullName evidence="1">Uncharacterized protein</fullName>
    </submittedName>
</protein>
<accession>A0A1H1QR76</accession>
<sequence length="35" mass="3994">MEIGSLSPSPQRVEGTDRGVLGNYMDLKYRIKLRI</sequence>
<dbReference type="STRING" id="1148509.SAMN05216222_1049"/>
<dbReference type="Proteomes" id="UP000198481">
    <property type="component" value="Chromosome I"/>
</dbReference>
<gene>
    <name evidence="1" type="ORF">SAMN05216222_1049</name>
</gene>
<evidence type="ECO:0000313" key="2">
    <source>
        <dbReference type="Proteomes" id="UP000198481"/>
    </source>
</evidence>
<reference evidence="1 2" key="1">
    <citation type="submission" date="2016-10" db="EMBL/GenBank/DDBJ databases">
        <authorList>
            <person name="de Groot N.N."/>
        </authorList>
    </citation>
    <scope>NUCLEOTIDE SEQUENCE [LARGE SCALE GENOMIC DNA]</scope>
    <source>
        <strain evidence="1 2">LMG 26867</strain>
    </source>
</reference>